<reference evidence="2" key="1">
    <citation type="submission" date="2021-03" db="EMBL/GenBank/DDBJ databases">
        <title>Draft genome sequence of rust myrtle Austropuccinia psidii MF-1, a brazilian biotype.</title>
        <authorList>
            <person name="Quecine M.C."/>
            <person name="Pachon D.M.R."/>
            <person name="Bonatelli M.L."/>
            <person name="Correr F.H."/>
            <person name="Franceschini L.M."/>
            <person name="Leite T.F."/>
            <person name="Margarido G.R.A."/>
            <person name="Almeida C.A."/>
            <person name="Ferrarezi J.A."/>
            <person name="Labate C.A."/>
        </authorList>
    </citation>
    <scope>NUCLEOTIDE SEQUENCE</scope>
    <source>
        <strain evidence="2">MF-1</strain>
    </source>
</reference>
<gene>
    <name evidence="2" type="ORF">O181_062735</name>
</gene>
<feature type="region of interest" description="Disordered" evidence="1">
    <location>
        <begin position="34"/>
        <end position="76"/>
    </location>
</feature>
<evidence type="ECO:0000313" key="2">
    <source>
        <dbReference type="EMBL" id="MBW0523020.1"/>
    </source>
</evidence>
<dbReference type="Proteomes" id="UP000765509">
    <property type="component" value="Unassembled WGS sequence"/>
</dbReference>
<feature type="non-terminal residue" evidence="2">
    <location>
        <position position="1"/>
    </location>
</feature>
<dbReference type="OrthoDB" id="3162621at2759"/>
<dbReference type="AlphaFoldDB" id="A0A9Q3EHI4"/>
<sequence length="459" mass="51480">MPQIARNATECHEQTTLVPESGIEISDIIISHELGREVESQSHENNQDPSVLPESQPPSSQKPDFKSYENEKTVEPCAPTEAAGKDDIIFSGEVEIISKEQFFSNIAQTIPSLKKLQNDSKIPDYVPAYNIWEGVEVGESLPEGARVNQGDDMINIDVNHIDNEPLHTESPPILNEAIRDETPLASPQYIQAFQERETIEHDKMGHDMTDIMPDPERKVSSSPNVQGIFLSHIEEFGDILNYNSNITQESCKRGLDNINSIYKNHWDTLPKNNAHTFLPYTGLDFFKATETKSIFNNTLWNLKLMKESGKPPDNLSKAEHSFSKMVQSLLDPSHTITNFWANVMFESIILVSYNVIAPKPFVAPTTSLTNPLGIELGVVEYLASCLSKSKKRATQLRIEGGGAHNEISTKPHKNLEDLMDTVIHLMIAYNMVCAHMKVKVYGMKGKLTSSKQMRPSMIF</sequence>
<keyword evidence="3" id="KW-1185">Reference proteome</keyword>
<name>A0A9Q3EHI4_9BASI</name>
<evidence type="ECO:0000313" key="3">
    <source>
        <dbReference type="Proteomes" id="UP000765509"/>
    </source>
</evidence>
<dbReference type="EMBL" id="AVOT02029972">
    <property type="protein sequence ID" value="MBW0523020.1"/>
    <property type="molecule type" value="Genomic_DNA"/>
</dbReference>
<feature type="compositionally biased region" description="Basic and acidic residues" evidence="1">
    <location>
        <begin position="63"/>
        <end position="74"/>
    </location>
</feature>
<comment type="caution">
    <text evidence="2">The sequence shown here is derived from an EMBL/GenBank/DDBJ whole genome shotgun (WGS) entry which is preliminary data.</text>
</comment>
<feature type="compositionally biased region" description="Basic and acidic residues" evidence="1">
    <location>
        <begin position="34"/>
        <end position="46"/>
    </location>
</feature>
<evidence type="ECO:0000256" key="1">
    <source>
        <dbReference type="SAM" id="MobiDB-lite"/>
    </source>
</evidence>
<proteinExistence type="predicted"/>
<organism evidence="2 3">
    <name type="scientific">Austropuccinia psidii MF-1</name>
    <dbReference type="NCBI Taxonomy" id="1389203"/>
    <lineage>
        <taxon>Eukaryota</taxon>
        <taxon>Fungi</taxon>
        <taxon>Dikarya</taxon>
        <taxon>Basidiomycota</taxon>
        <taxon>Pucciniomycotina</taxon>
        <taxon>Pucciniomycetes</taxon>
        <taxon>Pucciniales</taxon>
        <taxon>Sphaerophragmiaceae</taxon>
        <taxon>Austropuccinia</taxon>
    </lineage>
</organism>
<protein>
    <submittedName>
        <fullName evidence="2">Uncharacterized protein</fullName>
    </submittedName>
</protein>
<accession>A0A9Q3EHI4</accession>